<organism evidence="2 3">
    <name type="scientific">Saccharomyces cerevisiae (strain Lalvin EC1118 / Prise de mousse)</name>
    <name type="common">Baker's yeast</name>
    <dbReference type="NCBI Taxonomy" id="643680"/>
    <lineage>
        <taxon>Eukaryota</taxon>
        <taxon>Fungi</taxon>
        <taxon>Dikarya</taxon>
        <taxon>Ascomycota</taxon>
        <taxon>Saccharomycotina</taxon>
        <taxon>Saccharomycetes</taxon>
        <taxon>Saccharomycetales</taxon>
        <taxon>Saccharomycetaceae</taxon>
        <taxon>Saccharomyces</taxon>
    </lineage>
</organism>
<dbReference type="Proteomes" id="UP000000286">
    <property type="component" value="Chromosome IX"/>
</dbReference>
<gene>
    <name evidence="2" type="ORF">EC1118_1I12_1222g</name>
</gene>
<reference evidence="2 3" key="1">
    <citation type="journal article" date="2009" name="Proc. Natl. Acad. Sci. U.S.A.">
        <title>Eukaryote-to-eukaryote gene transfer events revealed by the genome sequence of the wine yeast Saccharomyces cerevisiae EC1118.</title>
        <authorList>
            <person name="Novo M."/>
            <person name="Bigey F."/>
            <person name="Beyne E."/>
            <person name="Galeote V."/>
            <person name="Gavory F."/>
            <person name="Mallet S."/>
            <person name="Cambot B."/>
            <person name="Legras J.L."/>
            <person name="Wincker P."/>
            <person name="Casaregola S."/>
            <person name="Dequin S."/>
        </authorList>
    </citation>
    <scope>NUCLEOTIDE SEQUENCE [LARGE SCALE GENOMIC DNA]</scope>
    <source>
        <strain evidence="3">Lalvin EC1118 / Prise de mousse</strain>
    </source>
</reference>
<proteinExistence type="predicted"/>
<keyword evidence="1" id="KW-0472">Membrane</keyword>
<dbReference type="HOGENOM" id="CLU_1769180_0_0_1"/>
<evidence type="ECO:0000313" key="3">
    <source>
        <dbReference type="Proteomes" id="UP000000286"/>
    </source>
</evidence>
<name>C8ZAI1_YEAS8</name>
<protein>
    <submittedName>
        <fullName evidence="2">EC1118_1I12_1222p</fullName>
    </submittedName>
</protein>
<dbReference type="EMBL" id="FN393074">
    <property type="protein sequence ID" value="CAY80444.1"/>
    <property type="molecule type" value="Genomic_DNA"/>
</dbReference>
<accession>C8ZAI1</accession>
<dbReference type="AlphaFoldDB" id="C8ZAI1"/>
<sequence length="147" mass="15856">MRIQKQQYTISSNSRINLLGILVLNVVCGKSSIFFSHPQRLGKLGGSSLGSTGPFQTLSINFCIGCFLFNSNHFDLLFSLPSSSSILSMSVLEKFCSCIDSVTRCCPSQSLETPGSVASHVVLALSSKCTPIQFNAKWSISHKSNTG</sequence>
<keyword evidence="1" id="KW-1133">Transmembrane helix</keyword>
<feature type="transmembrane region" description="Helical" evidence="1">
    <location>
        <begin position="16"/>
        <end position="35"/>
    </location>
</feature>
<keyword evidence="1" id="KW-0812">Transmembrane</keyword>
<evidence type="ECO:0000256" key="1">
    <source>
        <dbReference type="SAM" id="Phobius"/>
    </source>
</evidence>
<evidence type="ECO:0000313" key="2">
    <source>
        <dbReference type="EMBL" id="CAY80444.1"/>
    </source>
</evidence>